<dbReference type="EMBL" id="GBRH01206666">
    <property type="protein sequence ID" value="JAD91229.1"/>
    <property type="molecule type" value="Transcribed_RNA"/>
</dbReference>
<evidence type="ECO:0000313" key="1">
    <source>
        <dbReference type="EMBL" id="JAD91229.1"/>
    </source>
</evidence>
<dbReference type="AlphaFoldDB" id="A0A0A9DRP1"/>
<reference evidence="1" key="2">
    <citation type="journal article" date="2015" name="Data Brief">
        <title>Shoot transcriptome of the giant reed, Arundo donax.</title>
        <authorList>
            <person name="Barrero R.A."/>
            <person name="Guerrero F.D."/>
            <person name="Moolhuijzen P."/>
            <person name="Goolsby J.A."/>
            <person name="Tidwell J."/>
            <person name="Bellgard S.E."/>
            <person name="Bellgard M.I."/>
        </authorList>
    </citation>
    <scope>NUCLEOTIDE SEQUENCE</scope>
    <source>
        <tissue evidence="1">Shoot tissue taken approximately 20 cm above the soil surface</tissue>
    </source>
</reference>
<accession>A0A0A9DRP1</accession>
<organism evidence="1">
    <name type="scientific">Arundo donax</name>
    <name type="common">Giant reed</name>
    <name type="synonym">Donax arundinaceus</name>
    <dbReference type="NCBI Taxonomy" id="35708"/>
    <lineage>
        <taxon>Eukaryota</taxon>
        <taxon>Viridiplantae</taxon>
        <taxon>Streptophyta</taxon>
        <taxon>Embryophyta</taxon>
        <taxon>Tracheophyta</taxon>
        <taxon>Spermatophyta</taxon>
        <taxon>Magnoliopsida</taxon>
        <taxon>Liliopsida</taxon>
        <taxon>Poales</taxon>
        <taxon>Poaceae</taxon>
        <taxon>PACMAD clade</taxon>
        <taxon>Arundinoideae</taxon>
        <taxon>Arundineae</taxon>
        <taxon>Arundo</taxon>
    </lineage>
</organism>
<sequence>MSIVAPLWPCVCYSVTRPLLYIIFNRLFMDTSEAAEH</sequence>
<proteinExistence type="predicted"/>
<name>A0A0A9DRP1_ARUDO</name>
<protein>
    <submittedName>
        <fullName evidence="1">Uncharacterized protein</fullName>
    </submittedName>
</protein>
<reference evidence="1" key="1">
    <citation type="submission" date="2014-09" db="EMBL/GenBank/DDBJ databases">
        <authorList>
            <person name="Magalhaes I.L.F."/>
            <person name="Oliveira U."/>
            <person name="Santos F.R."/>
            <person name="Vidigal T.H.D.A."/>
            <person name="Brescovit A.D."/>
            <person name="Santos A.J."/>
        </authorList>
    </citation>
    <scope>NUCLEOTIDE SEQUENCE</scope>
    <source>
        <tissue evidence="1">Shoot tissue taken approximately 20 cm above the soil surface</tissue>
    </source>
</reference>